<sequence length="219" mass="23636">MYVVVDRQWRIRVSDGLDVSRLALLVHQPRTELQHLRAVLDGVAVRVGADSASISLAWLKSECLHAGASGVQRFARLMEQLHRIGIDEEGVGTIRIPIRWNQFDRTDPGSDEARNGEVCQVYIVDTAERFNCHGDQPVLQAALGAGTKSIRSGCHGGGCGICKIRVLHGSFASGPMSRAHVGAAVGEGSDVLACRIYPLSNLVVELLGKSKERCTGKIS</sequence>
<dbReference type="InterPro" id="IPR012675">
    <property type="entry name" value="Beta-grasp_dom_sf"/>
</dbReference>
<gene>
    <name evidence="2" type="ORF">BLA3211_00860</name>
</gene>
<reference evidence="2 3" key="1">
    <citation type="submission" date="2020-04" db="EMBL/GenBank/DDBJ databases">
        <authorList>
            <person name="Depoorter E."/>
        </authorList>
    </citation>
    <scope>NUCLEOTIDE SEQUENCE [LARGE SCALE GENOMIC DNA]</scope>
    <source>
        <strain evidence="2 3">BCC0217</strain>
    </source>
</reference>
<dbReference type="GO" id="GO:0051537">
    <property type="term" value="F:2 iron, 2 sulfur cluster binding"/>
    <property type="evidence" value="ECO:0007669"/>
    <property type="project" value="InterPro"/>
</dbReference>
<organism evidence="2 3">
    <name type="scientific">Burkholderia aenigmatica</name>
    <dbReference type="NCBI Taxonomy" id="2015348"/>
    <lineage>
        <taxon>Bacteria</taxon>
        <taxon>Pseudomonadati</taxon>
        <taxon>Pseudomonadota</taxon>
        <taxon>Betaproteobacteria</taxon>
        <taxon>Burkholderiales</taxon>
        <taxon>Burkholderiaceae</taxon>
        <taxon>Burkholderia</taxon>
        <taxon>Burkholderia cepacia complex</taxon>
    </lineage>
</organism>
<feature type="domain" description="2Fe-2S ferredoxin-type" evidence="1">
    <location>
        <begin position="119"/>
        <end position="210"/>
    </location>
</feature>
<dbReference type="PROSITE" id="PS51085">
    <property type="entry name" value="2FE2S_FER_2"/>
    <property type="match status" value="1"/>
</dbReference>
<dbReference type="InterPro" id="IPR001041">
    <property type="entry name" value="2Fe-2S_ferredoxin-type"/>
</dbReference>
<protein>
    <submittedName>
        <fullName evidence="2">Ferredoxin</fullName>
    </submittedName>
</protein>
<dbReference type="AlphaFoldDB" id="A0A6J5INZ1"/>
<dbReference type="InterPro" id="IPR006058">
    <property type="entry name" value="2Fe2S_fd_BS"/>
</dbReference>
<accession>A0A6J5INZ1</accession>
<dbReference type="PROSITE" id="PS00197">
    <property type="entry name" value="2FE2S_FER_1"/>
    <property type="match status" value="1"/>
</dbReference>
<dbReference type="SUPFAM" id="SSF54292">
    <property type="entry name" value="2Fe-2S ferredoxin-like"/>
    <property type="match status" value="1"/>
</dbReference>
<dbReference type="RefSeq" id="WP_205182891.1">
    <property type="nucleotide sequence ID" value="NZ_CABWIL020000002.1"/>
</dbReference>
<proteinExistence type="predicted"/>
<dbReference type="Proteomes" id="UP000494301">
    <property type="component" value="Unassembled WGS sequence"/>
</dbReference>
<name>A0A6J5INZ1_9BURK</name>
<dbReference type="Pfam" id="PF00111">
    <property type="entry name" value="Fer2"/>
    <property type="match status" value="1"/>
</dbReference>
<evidence type="ECO:0000313" key="3">
    <source>
        <dbReference type="Proteomes" id="UP000494301"/>
    </source>
</evidence>
<evidence type="ECO:0000259" key="1">
    <source>
        <dbReference type="PROSITE" id="PS51085"/>
    </source>
</evidence>
<dbReference type="EMBL" id="CABWIL020000002">
    <property type="protein sequence ID" value="CAB3961121.1"/>
    <property type="molecule type" value="Genomic_DNA"/>
</dbReference>
<dbReference type="Gene3D" id="3.10.20.30">
    <property type="match status" value="1"/>
</dbReference>
<dbReference type="InterPro" id="IPR036010">
    <property type="entry name" value="2Fe-2S_ferredoxin-like_sf"/>
</dbReference>
<evidence type="ECO:0000313" key="2">
    <source>
        <dbReference type="EMBL" id="CAB3961121.1"/>
    </source>
</evidence>